<evidence type="ECO:0000256" key="1">
    <source>
        <dbReference type="ARBA" id="ARBA00022630"/>
    </source>
</evidence>
<dbReference type="InterPro" id="IPR051104">
    <property type="entry name" value="FAD_monoxygenase"/>
</dbReference>
<evidence type="ECO:0000256" key="2">
    <source>
        <dbReference type="ARBA" id="ARBA00022827"/>
    </source>
</evidence>
<dbReference type="PANTHER" id="PTHR46720">
    <property type="entry name" value="HYDROXYLASE, PUTATIVE (AFU_ORTHOLOGUE AFUA_3G01460)-RELATED"/>
    <property type="match status" value="1"/>
</dbReference>
<dbReference type="AlphaFoldDB" id="A0A1J8QDR2"/>
<dbReference type="PANTHER" id="PTHR46720:SF3">
    <property type="entry name" value="FAD-BINDING DOMAIN-CONTAINING PROTEIN-RELATED"/>
    <property type="match status" value="1"/>
</dbReference>
<sequence length="194" mass="21651">MSTHQPLPSFGWKPVLEYRSGNLIVKRVILSGFIISSTIVSELDHFKPKKRTGLIQVYAAGRARLQRQKLLDILKQHLPASCTVHFNKRLITYDKQSAGSLVLRFTDDSAVTAGVLIGADGIHSSVRKTLFETIDRDVVDPSKIRHYADASWTGTSVYRALFPVEKLLKMDTNHLVLKGPVFASPLESDHDGQE</sequence>
<evidence type="ECO:0000313" key="5">
    <source>
        <dbReference type="Proteomes" id="UP000183567"/>
    </source>
</evidence>
<dbReference type="Proteomes" id="UP000183567">
    <property type="component" value="Unassembled WGS sequence"/>
</dbReference>
<keyword evidence="2" id="KW-0274">FAD</keyword>
<dbReference type="InterPro" id="IPR036188">
    <property type="entry name" value="FAD/NAD-bd_sf"/>
</dbReference>
<comment type="caution">
    <text evidence="4">The sequence shown here is derived from an EMBL/GenBank/DDBJ whole genome shotgun (WGS) entry which is preliminary data.</text>
</comment>
<name>A0A1J8QDR2_9AGAM</name>
<evidence type="ECO:0000313" key="4">
    <source>
        <dbReference type="EMBL" id="OJA18075.1"/>
    </source>
</evidence>
<dbReference type="GO" id="GO:0044550">
    <property type="term" value="P:secondary metabolite biosynthetic process"/>
    <property type="evidence" value="ECO:0007669"/>
    <property type="project" value="TreeGrafter"/>
</dbReference>
<keyword evidence="1" id="KW-0285">Flavoprotein</keyword>
<proteinExistence type="predicted"/>
<evidence type="ECO:0008006" key="6">
    <source>
        <dbReference type="Google" id="ProtNLM"/>
    </source>
</evidence>
<dbReference type="SUPFAM" id="SSF51905">
    <property type="entry name" value="FAD/NAD(P)-binding domain"/>
    <property type="match status" value="1"/>
</dbReference>
<organism evidence="4 5">
    <name type="scientific">Rhizopogon vesiculosus</name>
    <dbReference type="NCBI Taxonomy" id="180088"/>
    <lineage>
        <taxon>Eukaryota</taxon>
        <taxon>Fungi</taxon>
        <taxon>Dikarya</taxon>
        <taxon>Basidiomycota</taxon>
        <taxon>Agaricomycotina</taxon>
        <taxon>Agaricomycetes</taxon>
        <taxon>Agaricomycetidae</taxon>
        <taxon>Boletales</taxon>
        <taxon>Suillineae</taxon>
        <taxon>Rhizopogonaceae</taxon>
        <taxon>Rhizopogon</taxon>
    </lineage>
</organism>
<reference evidence="4 5" key="1">
    <citation type="submission" date="2016-03" db="EMBL/GenBank/DDBJ databases">
        <title>Comparative genomics of the ectomycorrhizal sister species Rhizopogon vinicolor and Rhizopogon vesiculosus (Basidiomycota: Boletales) reveals a divergence of the mating type B locus.</title>
        <authorList>
            <person name="Mujic A.B."/>
            <person name="Kuo A."/>
            <person name="Tritt A."/>
            <person name="Lipzen A."/>
            <person name="Chen C."/>
            <person name="Johnson J."/>
            <person name="Sharma A."/>
            <person name="Barry K."/>
            <person name="Grigoriev I.V."/>
            <person name="Spatafora J.W."/>
        </authorList>
    </citation>
    <scope>NUCLEOTIDE SEQUENCE [LARGE SCALE GENOMIC DNA]</scope>
    <source>
        <strain evidence="4 5">AM-OR11-056</strain>
    </source>
</reference>
<dbReference type="GO" id="GO:0016491">
    <property type="term" value="F:oxidoreductase activity"/>
    <property type="evidence" value="ECO:0007669"/>
    <property type="project" value="UniProtKB-KW"/>
</dbReference>
<evidence type="ECO:0000256" key="3">
    <source>
        <dbReference type="ARBA" id="ARBA00023002"/>
    </source>
</evidence>
<dbReference type="Gene3D" id="3.50.50.60">
    <property type="entry name" value="FAD/NAD(P)-binding domain"/>
    <property type="match status" value="1"/>
</dbReference>
<accession>A0A1J8QDR2</accession>
<keyword evidence="5" id="KW-1185">Reference proteome</keyword>
<gene>
    <name evidence="4" type="ORF">AZE42_12455</name>
</gene>
<protein>
    <recommendedName>
        <fullName evidence="6">FAD-binding domain-containing protein</fullName>
    </recommendedName>
</protein>
<dbReference type="OrthoDB" id="417877at2759"/>
<dbReference type="STRING" id="180088.A0A1J8QDR2"/>
<dbReference type="EMBL" id="LVVM01001650">
    <property type="protein sequence ID" value="OJA18075.1"/>
    <property type="molecule type" value="Genomic_DNA"/>
</dbReference>
<keyword evidence="3" id="KW-0560">Oxidoreductase</keyword>